<dbReference type="InterPro" id="IPR050852">
    <property type="entry name" value="Queuine_tRNA-ribosyltrfase"/>
</dbReference>
<evidence type="ECO:0000313" key="2">
    <source>
        <dbReference type="EMBL" id="KAK9817125.1"/>
    </source>
</evidence>
<dbReference type="AlphaFoldDB" id="A0AAW1Q4E6"/>
<protein>
    <recommendedName>
        <fullName evidence="1">tRNA-guanine(15) transglycosylase-like domain-containing protein</fullName>
    </recommendedName>
</protein>
<dbReference type="Proteomes" id="UP001489004">
    <property type="component" value="Unassembled WGS sequence"/>
</dbReference>
<dbReference type="InterPro" id="IPR036511">
    <property type="entry name" value="TGT-like_sf"/>
</dbReference>
<evidence type="ECO:0000259" key="1">
    <source>
        <dbReference type="Pfam" id="PF01702"/>
    </source>
</evidence>
<evidence type="ECO:0000313" key="3">
    <source>
        <dbReference type="Proteomes" id="UP001489004"/>
    </source>
</evidence>
<dbReference type="EMBL" id="JALJOR010000005">
    <property type="protein sequence ID" value="KAK9817125.1"/>
    <property type="molecule type" value="Genomic_DNA"/>
</dbReference>
<dbReference type="SUPFAM" id="SSF51713">
    <property type="entry name" value="tRNA-guanine transglycosylase"/>
    <property type="match status" value="2"/>
</dbReference>
<dbReference type="PANTHER" id="PTHR46064:SF1">
    <property type="entry name" value="QUEUINE TRNA-RIBOSYLTRANSFERASE ACCESSORY SUBUNIT 2"/>
    <property type="match status" value="1"/>
</dbReference>
<accession>A0AAW1Q4E6</accession>
<sequence>MDWAGPGQPVGRSYGEVKTPAVLLYARRGGVLNLLPDLLDSLKPEASAIQLDATHYVAKPSPELLQQHGGGAHGFLALQDYVLVATARDPTVYTYTGRKAGSEDGVQVEMPHGSTLLTPARHMEVIASLRPDVYVSLCDEVLLEVHNTYQYLAFVKRMRESIHEGRFMEFKQAFLNRT</sequence>
<feature type="domain" description="tRNA-guanine(15) transglycosylase-like" evidence="1">
    <location>
        <begin position="141"/>
        <end position="177"/>
    </location>
</feature>
<gene>
    <name evidence="2" type="ORF">WJX72_009858</name>
</gene>
<reference evidence="2 3" key="1">
    <citation type="journal article" date="2024" name="Nat. Commun.">
        <title>Phylogenomics reveals the evolutionary origins of lichenization in chlorophyte algae.</title>
        <authorList>
            <person name="Puginier C."/>
            <person name="Libourel C."/>
            <person name="Otte J."/>
            <person name="Skaloud P."/>
            <person name="Haon M."/>
            <person name="Grisel S."/>
            <person name="Petersen M."/>
            <person name="Berrin J.G."/>
            <person name="Delaux P.M."/>
            <person name="Dal Grande F."/>
            <person name="Keller J."/>
        </authorList>
    </citation>
    <scope>NUCLEOTIDE SEQUENCE [LARGE SCALE GENOMIC DNA]</scope>
    <source>
        <strain evidence="2 3">SAG 2043</strain>
    </source>
</reference>
<dbReference type="PANTHER" id="PTHR46064">
    <property type="entry name" value="QUEUINE TRNA-RIBOSYLTRANSFERASE ACCESSORY SUBUNIT 2"/>
    <property type="match status" value="1"/>
</dbReference>
<organism evidence="2 3">
    <name type="scientific">[Myrmecia] bisecta</name>
    <dbReference type="NCBI Taxonomy" id="41462"/>
    <lineage>
        <taxon>Eukaryota</taxon>
        <taxon>Viridiplantae</taxon>
        <taxon>Chlorophyta</taxon>
        <taxon>core chlorophytes</taxon>
        <taxon>Trebouxiophyceae</taxon>
        <taxon>Trebouxiales</taxon>
        <taxon>Trebouxiaceae</taxon>
        <taxon>Myrmecia</taxon>
    </lineage>
</organism>
<keyword evidence="3" id="KW-1185">Reference proteome</keyword>
<feature type="domain" description="tRNA-guanine(15) transglycosylase-like" evidence="1">
    <location>
        <begin position="15"/>
        <end position="139"/>
    </location>
</feature>
<comment type="caution">
    <text evidence="2">The sequence shown here is derived from an EMBL/GenBank/DDBJ whole genome shotgun (WGS) entry which is preliminary data.</text>
</comment>
<dbReference type="InterPro" id="IPR002616">
    <property type="entry name" value="tRNA_ribo_trans-like"/>
</dbReference>
<dbReference type="Pfam" id="PF01702">
    <property type="entry name" value="TGT"/>
    <property type="match status" value="2"/>
</dbReference>
<dbReference type="Gene3D" id="3.20.20.105">
    <property type="entry name" value="Queuine tRNA-ribosyltransferase-like"/>
    <property type="match status" value="2"/>
</dbReference>
<name>A0AAW1Q4E6_9CHLO</name>
<dbReference type="GO" id="GO:0006400">
    <property type="term" value="P:tRNA modification"/>
    <property type="evidence" value="ECO:0007669"/>
    <property type="project" value="InterPro"/>
</dbReference>
<proteinExistence type="predicted"/>